<keyword evidence="12 13" id="KW-0407">Ion channel</keyword>
<keyword evidence="9" id="KW-0472">Membrane</keyword>
<gene>
    <name evidence="14" type="ORF">ANCDUO_18442</name>
</gene>
<proteinExistence type="inferred from homology"/>
<dbReference type="Pfam" id="PF00858">
    <property type="entry name" value="ASC"/>
    <property type="match status" value="1"/>
</dbReference>
<comment type="subcellular location">
    <subcellularLocation>
        <location evidence="1">Membrane</location>
        <topology evidence="1">Multi-pass membrane protein</topology>
    </subcellularLocation>
</comment>
<dbReference type="InterPro" id="IPR001873">
    <property type="entry name" value="ENaC"/>
</dbReference>
<keyword evidence="15" id="KW-1185">Reference proteome</keyword>
<dbReference type="GO" id="GO:0005272">
    <property type="term" value="F:sodium channel activity"/>
    <property type="evidence" value="ECO:0007669"/>
    <property type="project" value="UniProtKB-KW"/>
</dbReference>
<keyword evidence="11 13" id="KW-0739">Sodium transport</keyword>
<keyword evidence="6" id="KW-1133">Transmembrane helix</keyword>
<dbReference type="EMBL" id="KN746530">
    <property type="protein sequence ID" value="KIH51472.1"/>
    <property type="molecule type" value="Genomic_DNA"/>
</dbReference>
<evidence type="ECO:0000256" key="9">
    <source>
        <dbReference type="ARBA" id="ARBA00023136"/>
    </source>
</evidence>
<organism evidence="14 15">
    <name type="scientific">Ancylostoma duodenale</name>
    <dbReference type="NCBI Taxonomy" id="51022"/>
    <lineage>
        <taxon>Eukaryota</taxon>
        <taxon>Metazoa</taxon>
        <taxon>Ecdysozoa</taxon>
        <taxon>Nematoda</taxon>
        <taxon>Chromadorea</taxon>
        <taxon>Rhabditida</taxon>
        <taxon>Rhabditina</taxon>
        <taxon>Rhabditomorpha</taxon>
        <taxon>Strongyloidea</taxon>
        <taxon>Ancylostomatidae</taxon>
        <taxon>Ancylostomatinae</taxon>
        <taxon>Ancylostoma</taxon>
    </lineage>
</organism>
<comment type="similarity">
    <text evidence="2 13">Belongs to the amiloride-sensitive sodium channel (TC 1.A.6) family.</text>
</comment>
<evidence type="ECO:0000256" key="5">
    <source>
        <dbReference type="ARBA" id="ARBA00022692"/>
    </source>
</evidence>
<keyword evidence="4 13" id="KW-0894">Sodium channel</keyword>
<protein>
    <submittedName>
        <fullName evidence="14">Uncharacterized protein</fullName>
    </submittedName>
</protein>
<dbReference type="OrthoDB" id="8065060at2759"/>
<dbReference type="Proteomes" id="UP000054047">
    <property type="component" value="Unassembled WGS sequence"/>
</dbReference>
<evidence type="ECO:0000256" key="3">
    <source>
        <dbReference type="ARBA" id="ARBA00022448"/>
    </source>
</evidence>
<evidence type="ECO:0000256" key="11">
    <source>
        <dbReference type="ARBA" id="ARBA00023201"/>
    </source>
</evidence>
<dbReference type="Gene3D" id="2.60.470.10">
    <property type="entry name" value="Acid-sensing ion channels like domains"/>
    <property type="match status" value="1"/>
</dbReference>
<keyword evidence="7" id="KW-0915">Sodium</keyword>
<keyword evidence="10" id="KW-0325">Glycoprotein</keyword>
<evidence type="ECO:0000256" key="6">
    <source>
        <dbReference type="ARBA" id="ARBA00022989"/>
    </source>
</evidence>
<keyword evidence="5 13" id="KW-0812">Transmembrane</keyword>
<evidence type="ECO:0000256" key="7">
    <source>
        <dbReference type="ARBA" id="ARBA00023053"/>
    </source>
</evidence>
<evidence type="ECO:0000313" key="15">
    <source>
        <dbReference type="Proteomes" id="UP000054047"/>
    </source>
</evidence>
<keyword evidence="8 13" id="KW-0406">Ion transport</keyword>
<dbReference type="GO" id="GO:0016020">
    <property type="term" value="C:membrane"/>
    <property type="evidence" value="ECO:0007669"/>
    <property type="project" value="UniProtKB-SubCell"/>
</dbReference>
<evidence type="ECO:0000256" key="13">
    <source>
        <dbReference type="RuleBase" id="RU000679"/>
    </source>
</evidence>
<name>A0A0C2CNZ1_9BILA</name>
<evidence type="ECO:0000256" key="8">
    <source>
        <dbReference type="ARBA" id="ARBA00023065"/>
    </source>
</evidence>
<evidence type="ECO:0000256" key="12">
    <source>
        <dbReference type="ARBA" id="ARBA00023303"/>
    </source>
</evidence>
<evidence type="ECO:0000256" key="10">
    <source>
        <dbReference type="ARBA" id="ARBA00023180"/>
    </source>
</evidence>
<evidence type="ECO:0000256" key="4">
    <source>
        <dbReference type="ARBA" id="ARBA00022461"/>
    </source>
</evidence>
<reference evidence="14 15" key="1">
    <citation type="submission" date="2013-12" db="EMBL/GenBank/DDBJ databases">
        <title>Draft genome of the parsitic nematode Ancylostoma duodenale.</title>
        <authorList>
            <person name="Mitreva M."/>
        </authorList>
    </citation>
    <scope>NUCLEOTIDE SEQUENCE [LARGE SCALE GENOMIC DNA]</scope>
    <source>
        <strain evidence="14 15">Zhejiang</strain>
    </source>
</reference>
<keyword evidence="3 13" id="KW-0813">Transport</keyword>
<sequence length="107" mass="12477">MEFLIDASSLYWTADRENLHKCWEYERYDVSCRFNCDESMMICSFGGRQFNCCQYMSVIITNLGKCFKLDMRNSGRDWMQKQMEAGVTAGLQIILDAHLEEQFDGTG</sequence>
<dbReference type="AlphaFoldDB" id="A0A0C2CNZ1"/>
<evidence type="ECO:0000256" key="2">
    <source>
        <dbReference type="ARBA" id="ARBA00007193"/>
    </source>
</evidence>
<evidence type="ECO:0000313" key="14">
    <source>
        <dbReference type="EMBL" id="KIH51472.1"/>
    </source>
</evidence>
<feature type="non-terminal residue" evidence="14">
    <location>
        <position position="107"/>
    </location>
</feature>
<accession>A0A0C2CNZ1</accession>
<evidence type="ECO:0000256" key="1">
    <source>
        <dbReference type="ARBA" id="ARBA00004141"/>
    </source>
</evidence>